<name>A0AAE0B9F3_9ROSI</name>
<evidence type="ECO:0000313" key="2">
    <source>
        <dbReference type="EMBL" id="KAK3231824.1"/>
    </source>
</evidence>
<reference evidence="2" key="1">
    <citation type="journal article" date="2023" name="Plant J.">
        <title>Genome sequences and population genomics provide insights into the demographic history, inbreeding, and mutation load of two 'living fossil' tree species of Dipteronia.</title>
        <authorList>
            <person name="Feng Y."/>
            <person name="Comes H.P."/>
            <person name="Chen J."/>
            <person name="Zhu S."/>
            <person name="Lu R."/>
            <person name="Zhang X."/>
            <person name="Li P."/>
            <person name="Qiu J."/>
            <person name="Olsen K.M."/>
            <person name="Qiu Y."/>
        </authorList>
    </citation>
    <scope>NUCLEOTIDE SEQUENCE</scope>
    <source>
        <strain evidence="2">NBL</strain>
    </source>
</reference>
<dbReference type="AlphaFoldDB" id="A0AAE0B9F3"/>
<keyword evidence="3" id="KW-1185">Reference proteome</keyword>
<feature type="region of interest" description="Disordered" evidence="1">
    <location>
        <begin position="360"/>
        <end position="419"/>
    </location>
</feature>
<accession>A0AAE0B9F3</accession>
<protein>
    <recommendedName>
        <fullName evidence="4">DUF4283 domain-containing protein</fullName>
    </recommendedName>
</protein>
<feature type="compositionally biased region" description="Basic and acidic residues" evidence="1">
    <location>
        <begin position="315"/>
        <end position="328"/>
    </location>
</feature>
<organism evidence="2 3">
    <name type="scientific">Dipteronia sinensis</name>
    <dbReference type="NCBI Taxonomy" id="43782"/>
    <lineage>
        <taxon>Eukaryota</taxon>
        <taxon>Viridiplantae</taxon>
        <taxon>Streptophyta</taxon>
        <taxon>Embryophyta</taxon>
        <taxon>Tracheophyta</taxon>
        <taxon>Spermatophyta</taxon>
        <taxon>Magnoliopsida</taxon>
        <taxon>eudicotyledons</taxon>
        <taxon>Gunneridae</taxon>
        <taxon>Pentapetalae</taxon>
        <taxon>rosids</taxon>
        <taxon>malvids</taxon>
        <taxon>Sapindales</taxon>
        <taxon>Sapindaceae</taxon>
        <taxon>Hippocastanoideae</taxon>
        <taxon>Acereae</taxon>
        <taxon>Dipteronia</taxon>
    </lineage>
</organism>
<evidence type="ECO:0000313" key="3">
    <source>
        <dbReference type="Proteomes" id="UP001281410"/>
    </source>
</evidence>
<evidence type="ECO:0000256" key="1">
    <source>
        <dbReference type="SAM" id="MobiDB-lite"/>
    </source>
</evidence>
<feature type="region of interest" description="Disordered" evidence="1">
    <location>
        <begin position="1"/>
        <end position="31"/>
    </location>
</feature>
<gene>
    <name evidence="2" type="ORF">Dsin_003705</name>
</gene>
<dbReference type="EMBL" id="JANJYJ010000001">
    <property type="protein sequence ID" value="KAK3231824.1"/>
    <property type="molecule type" value="Genomic_DNA"/>
</dbReference>
<evidence type="ECO:0008006" key="4">
    <source>
        <dbReference type="Google" id="ProtNLM"/>
    </source>
</evidence>
<comment type="caution">
    <text evidence="2">The sequence shown here is derived from an EMBL/GenBank/DDBJ whole genome shotgun (WGS) entry which is preliminary data.</text>
</comment>
<sequence>MTEVGRRGWDARQRGKKREDGVDYRRRGRSARSHVGHSYAEVVKSVREYRPYLEKNPKQHSFTKSMFWYRSSEDEAWLSKSAIGWLKDFGSFEPVNMKLESRGCAFSTAYLGGKGTVWTFDSEWDRDGFINNEFLWRDYFVSMSNWNEEFALSTSLKWIDVYGVPLNCWSISFFKELGNHVGELVWIDEDTRSRCRASNKRESSGEDYSSSENGPNDMVFFGPKFLKGECSMHRQAGHMIKPMNNANPGSITESEPMSLGQVGPLGNYMGQEERPDVPMCSSGGNRNQMEIHKSDAVLTNEGRREKGIKLYVDLRNQDSESNNHRSGEEDIEADGVTIDNTADYSQKRLDNGVVLVRTEQDVRADRGESGLPKNKKDRSRGLDSNLKTHPMTTRRSKVITQSGQMETRALASKGEQNGI</sequence>
<dbReference type="Proteomes" id="UP001281410">
    <property type="component" value="Unassembled WGS sequence"/>
</dbReference>
<feature type="region of interest" description="Disordered" evidence="1">
    <location>
        <begin position="315"/>
        <end position="338"/>
    </location>
</feature>
<feature type="compositionally biased region" description="Basic and acidic residues" evidence="1">
    <location>
        <begin position="1"/>
        <end position="25"/>
    </location>
</feature>
<proteinExistence type="predicted"/>